<accession>A0A438F440</accession>
<organism evidence="3 4">
    <name type="scientific">Vitis vinifera</name>
    <name type="common">Grape</name>
    <dbReference type="NCBI Taxonomy" id="29760"/>
    <lineage>
        <taxon>Eukaryota</taxon>
        <taxon>Viridiplantae</taxon>
        <taxon>Streptophyta</taxon>
        <taxon>Embryophyta</taxon>
        <taxon>Tracheophyta</taxon>
        <taxon>Spermatophyta</taxon>
        <taxon>Magnoliopsida</taxon>
        <taxon>eudicotyledons</taxon>
        <taxon>Gunneridae</taxon>
        <taxon>Pentapetalae</taxon>
        <taxon>rosids</taxon>
        <taxon>Vitales</taxon>
        <taxon>Vitaceae</taxon>
        <taxon>Viteae</taxon>
        <taxon>Vitis</taxon>
    </lineage>
</organism>
<evidence type="ECO:0000259" key="2">
    <source>
        <dbReference type="Pfam" id="PF22992"/>
    </source>
</evidence>
<gene>
    <name evidence="3" type="ORF">CK203_071910</name>
</gene>
<name>A0A438F440_VITVI</name>
<feature type="domain" description="BIRD-IDD transcription factor fourth C2HC zinc finger" evidence="2">
    <location>
        <begin position="50"/>
        <end position="78"/>
    </location>
</feature>
<feature type="region of interest" description="Disordered" evidence="1">
    <location>
        <begin position="98"/>
        <end position="122"/>
    </location>
</feature>
<dbReference type="EMBL" id="QGNW01001125">
    <property type="protein sequence ID" value="RVW54723.1"/>
    <property type="molecule type" value="Genomic_DNA"/>
</dbReference>
<proteinExistence type="predicted"/>
<dbReference type="Pfam" id="PF22992">
    <property type="entry name" value="C2CH-4th_BIRD-IDD"/>
    <property type="match status" value="1"/>
</dbReference>
<evidence type="ECO:0000313" key="3">
    <source>
        <dbReference type="EMBL" id="RVW54723.1"/>
    </source>
</evidence>
<sequence>MQFNQIGRLTLKPVELENTDVTAEPFSPDLTEEHGKALHGIYLELKCSGRKDSFITHRAFCDALAEESARLSVMNSTNQLLNLHPQNPSHFRSSLKFTTSKSHHPSLHNFSKNNHHHPTDTAEELDDFTLPKLPRKHTAHLGTPVSHCTPPEGCNCWCNCQHLIHRLFTISHVSPTHGGAWLIPPRGRRNLAGVPGFRLWKPFHVAKKRPADQDFLGLTGESGGCGGGGGGGGGSGGGADGAVNVSVNMRDMLQYTGGVEFQPYDRDHSLLKAHGFETWGDC</sequence>
<evidence type="ECO:0000256" key="1">
    <source>
        <dbReference type="SAM" id="MobiDB-lite"/>
    </source>
</evidence>
<evidence type="ECO:0000313" key="4">
    <source>
        <dbReference type="Proteomes" id="UP000288805"/>
    </source>
</evidence>
<dbReference type="InterPro" id="IPR055185">
    <property type="entry name" value="C2CH-4th_BIRD-IDD"/>
</dbReference>
<dbReference type="Proteomes" id="UP000288805">
    <property type="component" value="Unassembled WGS sequence"/>
</dbReference>
<reference evidence="3 4" key="1">
    <citation type="journal article" date="2018" name="PLoS Genet.">
        <title>Population sequencing reveals clonal diversity and ancestral inbreeding in the grapevine cultivar Chardonnay.</title>
        <authorList>
            <person name="Roach M.J."/>
            <person name="Johnson D.L."/>
            <person name="Bohlmann J."/>
            <person name="van Vuuren H.J."/>
            <person name="Jones S.J."/>
            <person name="Pretorius I.S."/>
            <person name="Schmidt S.A."/>
            <person name="Borneman A.R."/>
        </authorList>
    </citation>
    <scope>NUCLEOTIDE SEQUENCE [LARGE SCALE GENOMIC DNA]</scope>
    <source>
        <strain evidence="4">cv. Chardonnay</strain>
        <tissue evidence="3">Leaf</tissue>
    </source>
</reference>
<dbReference type="AlphaFoldDB" id="A0A438F440"/>
<comment type="caution">
    <text evidence="3">The sequence shown here is derived from an EMBL/GenBank/DDBJ whole genome shotgun (WGS) entry which is preliminary data.</text>
</comment>
<protein>
    <recommendedName>
        <fullName evidence="2">BIRD-IDD transcription factor fourth C2HC zinc finger domain-containing protein</fullName>
    </recommendedName>
</protein>